<dbReference type="AlphaFoldDB" id="A0A926Z4J8"/>
<dbReference type="InterPro" id="IPR004386">
    <property type="entry name" value="Toxin_YafQ-like"/>
</dbReference>
<reference evidence="2" key="2">
    <citation type="submission" date="2020-08" db="EMBL/GenBank/DDBJ databases">
        <authorList>
            <person name="Chen M."/>
            <person name="Teng W."/>
            <person name="Zhao L."/>
            <person name="Hu C."/>
            <person name="Zhou Y."/>
            <person name="Han B."/>
            <person name="Song L."/>
            <person name="Shu W."/>
        </authorList>
    </citation>
    <scope>NUCLEOTIDE SEQUENCE</scope>
    <source>
        <strain evidence="2">FACHB-1277</strain>
    </source>
</reference>
<dbReference type="NCBIfam" id="TIGR02385">
    <property type="entry name" value="RelE_StbE"/>
    <property type="match status" value="1"/>
</dbReference>
<dbReference type="InterPro" id="IPR007712">
    <property type="entry name" value="RelE/ParE_toxin"/>
</dbReference>
<comment type="caution">
    <text evidence="2">The sequence shown here is derived from an EMBL/GenBank/DDBJ whole genome shotgun (WGS) entry which is preliminary data.</text>
</comment>
<sequence length="93" mass="10578">MILTTDASFKRAFKRLVKRNPQLQDRILAVLELLGNDPFHPSLKSHKLTGKLEGLWSCSVAYDCRVIFAFKKDEETGNDLIVLTDIGSHDEVY</sequence>
<proteinExistence type="predicted"/>
<name>A0A926Z4J8_9CYAN</name>
<dbReference type="Pfam" id="PF15738">
    <property type="entry name" value="YafQ_toxin"/>
    <property type="match status" value="1"/>
</dbReference>
<gene>
    <name evidence="2" type="ORF">H6F44_01410</name>
</gene>
<evidence type="ECO:0000313" key="2">
    <source>
        <dbReference type="EMBL" id="MBD2148790.1"/>
    </source>
</evidence>
<evidence type="ECO:0000313" key="3">
    <source>
        <dbReference type="Proteomes" id="UP000631421"/>
    </source>
</evidence>
<dbReference type="SUPFAM" id="SSF143011">
    <property type="entry name" value="RelE-like"/>
    <property type="match status" value="1"/>
</dbReference>
<accession>A0A926Z4J8</accession>
<organism evidence="2 3">
    <name type="scientific">Pseudanabaena cinerea FACHB-1277</name>
    <dbReference type="NCBI Taxonomy" id="2949581"/>
    <lineage>
        <taxon>Bacteria</taxon>
        <taxon>Bacillati</taxon>
        <taxon>Cyanobacteriota</taxon>
        <taxon>Cyanophyceae</taxon>
        <taxon>Pseudanabaenales</taxon>
        <taxon>Pseudanabaenaceae</taxon>
        <taxon>Pseudanabaena</taxon>
        <taxon>Pseudanabaena cinerea</taxon>
    </lineage>
</organism>
<dbReference type="Gene3D" id="3.30.2310.20">
    <property type="entry name" value="RelE-like"/>
    <property type="match status" value="1"/>
</dbReference>
<keyword evidence="3" id="KW-1185">Reference proteome</keyword>
<dbReference type="Proteomes" id="UP000631421">
    <property type="component" value="Unassembled WGS sequence"/>
</dbReference>
<dbReference type="EMBL" id="JACJPY010000003">
    <property type="protein sequence ID" value="MBD2148790.1"/>
    <property type="molecule type" value="Genomic_DNA"/>
</dbReference>
<protein>
    <submittedName>
        <fullName evidence="2">Type II toxin-antitoxin system mRNA interferase toxin, RelE/StbE family</fullName>
    </submittedName>
</protein>
<evidence type="ECO:0000256" key="1">
    <source>
        <dbReference type="ARBA" id="ARBA00022649"/>
    </source>
</evidence>
<dbReference type="InterPro" id="IPR035093">
    <property type="entry name" value="RelE/ParE_toxin_dom_sf"/>
</dbReference>
<dbReference type="RefSeq" id="WP_190349134.1">
    <property type="nucleotide sequence ID" value="NZ_JACJPY010000003.1"/>
</dbReference>
<reference evidence="2" key="1">
    <citation type="journal article" date="2015" name="ISME J.">
        <title>Draft Genome Sequence of Streptomyces incarnatus NRRL8089, which Produces the Nucleoside Antibiotic Sinefungin.</title>
        <authorList>
            <person name="Oshima K."/>
            <person name="Hattori M."/>
            <person name="Shimizu H."/>
            <person name="Fukuda K."/>
            <person name="Nemoto M."/>
            <person name="Inagaki K."/>
            <person name="Tamura T."/>
        </authorList>
    </citation>
    <scope>NUCLEOTIDE SEQUENCE</scope>
    <source>
        <strain evidence="2">FACHB-1277</strain>
    </source>
</reference>
<keyword evidence="1" id="KW-1277">Toxin-antitoxin system</keyword>